<evidence type="ECO:0000256" key="1">
    <source>
        <dbReference type="ARBA" id="ARBA00010699"/>
    </source>
</evidence>
<dbReference type="Pfam" id="PF00551">
    <property type="entry name" value="Formyl_trans_N"/>
    <property type="match status" value="1"/>
</dbReference>
<evidence type="ECO:0000256" key="2">
    <source>
        <dbReference type="ARBA" id="ARBA00012261"/>
    </source>
</evidence>
<dbReference type="RefSeq" id="WP_330957493.1">
    <property type="nucleotide sequence ID" value="NZ_JAZGJQ010000001.1"/>
</dbReference>
<evidence type="ECO:0000259" key="6">
    <source>
        <dbReference type="Pfam" id="PF00551"/>
    </source>
</evidence>
<evidence type="ECO:0000313" key="8">
    <source>
        <dbReference type="EMBL" id="MEE6146731.1"/>
    </source>
</evidence>
<feature type="domain" description="Formyl transferase N-terminal" evidence="6">
    <location>
        <begin position="1"/>
        <end position="157"/>
    </location>
</feature>
<dbReference type="InterPro" id="IPR011034">
    <property type="entry name" value="Formyl_transferase-like_C_sf"/>
</dbReference>
<sequence length="304" mass="31971">MRIVFMGTPEFAVPSLELLAEKGDVALVVTRPDAVRGRGRRLEPSPVKAAAGRLGLPVLEARRVSDEVLAAVADAAADVVCVAAYGAILPDALLGMTRLGCVNVHASLLPRWRGAAPIQRAVLAGDERAGVSIMRIAHDLDAGAWCRQASTEVADKPCAELMAELASLGARELACALDEMDRGVAVWHEQDESLVTLAPKISKEEMRLDPADTALANKRRVQASLDAAPARLLVGGRGVRAMGAVLSPRAVATGAVEVDRGRVFLGCADGAVELTVVKPDGKREMPASAWAQGLKVESLAWSRA</sequence>
<dbReference type="Pfam" id="PF02911">
    <property type="entry name" value="Formyl_trans_C"/>
    <property type="match status" value="1"/>
</dbReference>
<evidence type="ECO:0000256" key="5">
    <source>
        <dbReference type="HAMAP-Rule" id="MF_00182"/>
    </source>
</evidence>
<dbReference type="PANTHER" id="PTHR11138">
    <property type="entry name" value="METHIONYL-TRNA FORMYLTRANSFERASE"/>
    <property type="match status" value="1"/>
</dbReference>
<evidence type="ECO:0000259" key="7">
    <source>
        <dbReference type="Pfam" id="PF02911"/>
    </source>
</evidence>
<keyword evidence="3 5" id="KW-0808">Transferase</keyword>
<gene>
    <name evidence="5 8" type="primary">fmt</name>
    <name evidence="8" type="ORF">VXJ25_01790</name>
</gene>
<organism evidence="8 9">
    <name type="scientific">Olsenella absiana</name>
    <dbReference type="NCBI Taxonomy" id="3115222"/>
    <lineage>
        <taxon>Bacteria</taxon>
        <taxon>Bacillati</taxon>
        <taxon>Actinomycetota</taxon>
        <taxon>Coriobacteriia</taxon>
        <taxon>Coriobacteriales</taxon>
        <taxon>Atopobiaceae</taxon>
        <taxon>Olsenella</taxon>
    </lineage>
</organism>
<name>A0ABU7R817_9ACTN</name>
<evidence type="ECO:0000313" key="9">
    <source>
        <dbReference type="Proteomes" id="UP001332931"/>
    </source>
</evidence>
<feature type="binding site" evidence="5">
    <location>
        <begin position="107"/>
        <end position="110"/>
    </location>
    <ligand>
        <name>(6S)-5,6,7,8-tetrahydrofolate</name>
        <dbReference type="ChEBI" id="CHEBI:57453"/>
    </ligand>
</feature>
<dbReference type="EMBL" id="JAZGJQ010000001">
    <property type="protein sequence ID" value="MEE6146731.1"/>
    <property type="molecule type" value="Genomic_DNA"/>
</dbReference>
<comment type="caution">
    <text evidence="8">The sequence shown here is derived from an EMBL/GenBank/DDBJ whole genome shotgun (WGS) entry which is preliminary data.</text>
</comment>
<comment type="similarity">
    <text evidence="1 5">Belongs to the Fmt family.</text>
</comment>
<dbReference type="CDD" id="cd08646">
    <property type="entry name" value="FMT_core_Met-tRNA-FMT_N"/>
    <property type="match status" value="1"/>
</dbReference>
<comment type="function">
    <text evidence="5">Attaches a formyl group to the free amino group of methionyl-tRNA(fMet). The formyl group appears to play a dual role in the initiator identity of N-formylmethionyl-tRNA by promoting its recognition by IF2 and preventing the misappropriation of this tRNA by the elongation apparatus.</text>
</comment>
<keyword evidence="9" id="KW-1185">Reference proteome</keyword>
<dbReference type="InterPro" id="IPR005793">
    <property type="entry name" value="Formyl_trans_C"/>
</dbReference>
<dbReference type="GO" id="GO:0004479">
    <property type="term" value="F:methionyl-tRNA formyltransferase activity"/>
    <property type="evidence" value="ECO:0007669"/>
    <property type="project" value="UniProtKB-EC"/>
</dbReference>
<dbReference type="InterPro" id="IPR002376">
    <property type="entry name" value="Formyl_transf_N"/>
</dbReference>
<dbReference type="Gene3D" id="3.40.50.12230">
    <property type="match status" value="1"/>
</dbReference>
<comment type="catalytic activity">
    <reaction evidence="5">
        <text>L-methionyl-tRNA(fMet) + (6R)-10-formyltetrahydrofolate = N-formyl-L-methionyl-tRNA(fMet) + (6S)-5,6,7,8-tetrahydrofolate + H(+)</text>
        <dbReference type="Rhea" id="RHEA:24380"/>
        <dbReference type="Rhea" id="RHEA-COMP:9952"/>
        <dbReference type="Rhea" id="RHEA-COMP:9953"/>
        <dbReference type="ChEBI" id="CHEBI:15378"/>
        <dbReference type="ChEBI" id="CHEBI:57453"/>
        <dbReference type="ChEBI" id="CHEBI:78530"/>
        <dbReference type="ChEBI" id="CHEBI:78844"/>
        <dbReference type="ChEBI" id="CHEBI:195366"/>
        <dbReference type="EC" id="2.1.2.9"/>
    </reaction>
</comment>
<keyword evidence="4 5" id="KW-0648">Protein biosynthesis</keyword>
<dbReference type="InterPro" id="IPR005794">
    <property type="entry name" value="Fmt"/>
</dbReference>
<reference evidence="8 9" key="1">
    <citation type="submission" date="2024-01" db="EMBL/GenBank/DDBJ databases">
        <title>Description of Olsenella sp. nov., isolated from pig feces.</title>
        <authorList>
            <person name="Chang Y.-H."/>
        </authorList>
    </citation>
    <scope>NUCLEOTIDE SEQUENCE [LARGE SCALE GENOMIC DNA]</scope>
    <source>
        <strain evidence="8 9">YH-ols2223</strain>
    </source>
</reference>
<accession>A0ABU7R817</accession>
<dbReference type="NCBIfam" id="TIGR00460">
    <property type="entry name" value="fmt"/>
    <property type="match status" value="1"/>
</dbReference>
<evidence type="ECO:0000256" key="3">
    <source>
        <dbReference type="ARBA" id="ARBA00022679"/>
    </source>
</evidence>
<dbReference type="InterPro" id="IPR041711">
    <property type="entry name" value="Met-tRNA-FMT_N"/>
</dbReference>
<dbReference type="HAMAP" id="MF_00182">
    <property type="entry name" value="Formyl_trans"/>
    <property type="match status" value="1"/>
</dbReference>
<protein>
    <recommendedName>
        <fullName evidence="2 5">Methionyl-tRNA formyltransferase</fullName>
        <ecNumber evidence="2 5">2.1.2.9</ecNumber>
    </recommendedName>
</protein>
<dbReference type="EC" id="2.1.2.9" evidence="2 5"/>
<dbReference type="InterPro" id="IPR036477">
    <property type="entry name" value="Formyl_transf_N_sf"/>
</dbReference>
<dbReference type="SUPFAM" id="SSF50486">
    <property type="entry name" value="FMT C-terminal domain-like"/>
    <property type="match status" value="1"/>
</dbReference>
<dbReference type="Proteomes" id="UP001332931">
    <property type="component" value="Unassembled WGS sequence"/>
</dbReference>
<feature type="domain" description="Formyl transferase C-terminal" evidence="7">
    <location>
        <begin position="200"/>
        <end position="294"/>
    </location>
</feature>
<evidence type="ECO:0000256" key="4">
    <source>
        <dbReference type="ARBA" id="ARBA00022917"/>
    </source>
</evidence>
<proteinExistence type="inferred from homology"/>
<dbReference type="SUPFAM" id="SSF53328">
    <property type="entry name" value="Formyltransferase"/>
    <property type="match status" value="1"/>
</dbReference>
<dbReference type="PANTHER" id="PTHR11138:SF5">
    <property type="entry name" value="METHIONYL-TRNA FORMYLTRANSFERASE, MITOCHONDRIAL"/>
    <property type="match status" value="1"/>
</dbReference>